<dbReference type="AlphaFoldDB" id="A0A1I3UTV6"/>
<comment type="similarity">
    <text evidence="2">Belongs to the CpsD/CapB family.</text>
</comment>
<dbReference type="STRING" id="52560.SAMN04488082_108123"/>
<evidence type="ECO:0000256" key="12">
    <source>
        <dbReference type="ARBA" id="ARBA00022989"/>
    </source>
</evidence>
<dbReference type="OrthoDB" id="9812433at2"/>
<dbReference type="Proteomes" id="UP000198635">
    <property type="component" value="Unassembled WGS sequence"/>
</dbReference>
<feature type="domain" description="AAA" evidence="19">
    <location>
        <begin position="551"/>
        <end position="679"/>
    </location>
</feature>
<proteinExistence type="inferred from homology"/>
<dbReference type="EC" id="2.7.10.2" evidence="4"/>
<dbReference type="InterPro" id="IPR005702">
    <property type="entry name" value="Wzc-like_C"/>
</dbReference>
<evidence type="ECO:0000256" key="16">
    <source>
        <dbReference type="SAM" id="Coils"/>
    </source>
</evidence>
<dbReference type="CDD" id="cd05387">
    <property type="entry name" value="BY-kinase"/>
    <property type="match status" value="1"/>
</dbReference>
<dbReference type="PANTHER" id="PTHR32309">
    <property type="entry name" value="TYROSINE-PROTEIN KINASE"/>
    <property type="match status" value="1"/>
</dbReference>
<keyword evidence="16" id="KW-0175">Coiled coil</keyword>
<evidence type="ECO:0000256" key="15">
    <source>
        <dbReference type="ARBA" id="ARBA00051245"/>
    </source>
</evidence>
<evidence type="ECO:0000256" key="17">
    <source>
        <dbReference type="SAM" id="Phobius"/>
    </source>
</evidence>
<evidence type="ECO:0000256" key="11">
    <source>
        <dbReference type="ARBA" id="ARBA00022840"/>
    </source>
</evidence>
<gene>
    <name evidence="21" type="ORF">SAMN04488082_108123</name>
</gene>
<organism evidence="21 22">
    <name type="scientific">Desulfomicrobium apsheronum</name>
    <dbReference type="NCBI Taxonomy" id="52560"/>
    <lineage>
        <taxon>Bacteria</taxon>
        <taxon>Pseudomonadati</taxon>
        <taxon>Thermodesulfobacteriota</taxon>
        <taxon>Desulfovibrionia</taxon>
        <taxon>Desulfovibrionales</taxon>
        <taxon>Desulfomicrobiaceae</taxon>
        <taxon>Desulfomicrobium</taxon>
    </lineage>
</organism>
<comment type="catalytic activity">
    <reaction evidence="15">
        <text>L-tyrosyl-[protein] + ATP = O-phospho-L-tyrosyl-[protein] + ADP + H(+)</text>
        <dbReference type="Rhea" id="RHEA:10596"/>
        <dbReference type="Rhea" id="RHEA-COMP:10136"/>
        <dbReference type="Rhea" id="RHEA-COMP:20101"/>
        <dbReference type="ChEBI" id="CHEBI:15378"/>
        <dbReference type="ChEBI" id="CHEBI:30616"/>
        <dbReference type="ChEBI" id="CHEBI:46858"/>
        <dbReference type="ChEBI" id="CHEBI:61978"/>
        <dbReference type="ChEBI" id="CHEBI:456216"/>
        <dbReference type="EC" id="2.7.10.2"/>
    </reaction>
</comment>
<evidence type="ECO:0000313" key="22">
    <source>
        <dbReference type="Proteomes" id="UP000198635"/>
    </source>
</evidence>
<dbReference type="InterPro" id="IPR027417">
    <property type="entry name" value="P-loop_NTPase"/>
</dbReference>
<protein>
    <recommendedName>
        <fullName evidence="4">non-specific protein-tyrosine kinase</fullName>
        <ecNumber evidence="4">2.7.10.2</ecNumber>
    </recommendedName>
</protein>
<keyword evidence="13 17" id="KW-0472">Membrane</keyword>
<dbReference type="SUPFAM" id="SSF52540">
    <property type="entry name" value="P-loop containing nucleoside triphosphate hydrolases"/>
    <property type="match status" value="1"/>
</dbReference>
<dbReference type="GO" id="GO:0004715">
    <property type="term" value="F:non-membrane spanning protein tyrosine kinase activity"/>
    <property type="evidence" value="ECO:0007669"/>
    <property type="project" value="UniProtKB-EC"/>
</dbReference>
<dbReference type="Gene3D" id="3.40.50.300">
    <property type="entry name" value="P-loop containing nucleotide triphosphate hydrolases"/>
    <property type="match status" value="1"/>
</dbReference>
<dbReference type="EMBL" id="FORX01000008">
    <property type="protein sequence ID" value="SFJ86420.1"/>
    <property type="molecule type" value="Genomic_DNA"/>
</dbReference>
<dbReference type="Pfam" id="PF13807">
    <property type="entry name" value="GNVR"/>
    <property type="match status" value="1"/>
</dbReference>
<keyword evidence="10" id="KW-0418">Kinase</keyword>
<evidence type="ECO:0000256" key="10">
    <source>
        <dbReference type="ARBA" id="ARBA00022777"/>
    </source>
</evidence>
<dbReference type="GO" id="GO:0005886">
    <property type="term" value="C:plasma membrane"/>
    <property type="evidence" value="ECO:0007669"/>
    <property type="project" value="UniProtKB-SubCell"/>
</dbReference>
<feature type="domain" description="Polysaccharide chain length determinant N-terminal" evidence="18">
    <location>
        <begin position="10"/>
        <end position="101"/>
    </location>
</feature>
<dbReference type="InterPro" id="IPR025669">
    <property type="entry name" value="AAA_dom"/>
</dbReference>
<dbReference type="InterPro" id="IPR032807">
    <property type="entry name" value="GNVR"/>
</dbReference>
<keyword evidence="14" id="KW-0829">Tyrosine-protein kinase</keyword>
<comment type="subcellular location">
    <subcellularLocation>
        <location evidence="1">Cell inner membrane</location>
        <topology evidence="1">Multi-pass membrane protein</topology>
    </subcellularLocation>
</comment>
<accession>A0A1I3UTV6</accession>
<feature type="coiled-coil region" evidence="16">
    <location>
        <begin position="217"/>
        <end position="283"/>
    </location>
</feature>
<evidence type="ECO:0000256" key="7">
    <source>
        <dbReference type="ARBA" id="ARBA00022679"/>
    </source>
</evidence>
<keyword evidence="12 17" id="KW-1133">Transmembrane helix</keyword>
<keyword evidence="5" id="KW-1003">Cell membrane</keyword>
<evidence type="ECO:0000256" key="1">
    <source>
        <dbReference type="ARBA" id="ARBA00004429"/>
    </source>
</evidence>
<dbReference type="InterPro" id="IPR050445">
    <property type="entry name" value="Bact_polysacc_biosynth/exp"/>
</dbReference>
<evidence type="ECO:0000259" key="19">
    <source>
        <dbReference type="Pfam" id="PF13614"/>
    </source>
</evidence>
<dbReference type="Pfam" id="PF02706">
    <property type="entry name" value="Wzz"/>
    <property type="match status" value="1"/>
</dbReference>
<feature type="domain" description="Tyrosine-protein kinase G-rich" evidence="20">
    <location>
        <begin position="398"/>
        <end position="468"/>
    </location>
</feature>
<keyword evidence="9" id="KW-0547">Nucleotide-binding</keyword>
<keyword evidence="6" id="KW-0997">Cell inner membrane</keyword>
<evidence type="ECO:0000256" key="2">
    <source>
        <dbReference type="ARBA" id="ARBA00007316"/>
    </source>
</evidence>
<feature type="transmembrane region" description="Helical" evidence="17">
    <location>
        <begin position="26"/>
        <end position="46"/>
    </location>
</feature>
<keyword evidence="22" id="KW-1185">Reference proteome</keyword>
<comment type="similarity">
    <text evidence="3">Belongs to the etk/wzc family.</text>
</comment>
<evidence type="ECO:0000256" key="6">
    <source>
        <dbReference type="ARBA" id="ARBA00022519"/>
    </source>
</evidence>
<evidence type="ECO:0000256" key="9">
    <source>
        <dbReference type="ARBA" id="ARBA00022741"/>
    </source>
</evidence>
<dbReference type="Pfam" id="PF13614">
    <property type="entry name" value="AAA_31"/>
    <property type="match status" value="1"/>
</dbReference>
<dbReference type="GO" id="GO:0005524">
    <property type="term" value="F:ATP binding"/>
    <property type="evidence" value="ECO:0007669"/>
    <property type="project" value="UniProtKB-KW"/>
</dbReference>
<evidence type="ECO:0000313" key="21">
    <source>
        <dbReference type="EMBL" id="SFJ86420.1"/>
    </source>
</evidence>
<evidence type="ECO:0000256" key="3">
    <source>
        <dbReference type="ARBA" id="ARBA00008883"/>
    </source>
</evidence>
<evidence type="ECO:0000256" key="14">
    <source>
        <dbReference type="ARBA" id="ARBA00023137"/>
    </source>
</evidence>
<dbReference type="RefSeq" id="WP_092374780.1">
    <property type="nucleotide sequence ID" value="NZ_FORX01000008.1"/>
</dbReference>
<evidence type="ECO:0000256" key="8">
    <source>
        <dbReference type="ARBA" id="ARBA00022692"/>
    </source>
</evidence>
<sequence>MTNNFDSIAEEVHLRDYIRILAKRKWLVITAFVLIVASTALFTFTMDPVYEATAKIVIEKENPNVVSIEEVFALDAADSDYSQTQFEILQSRTVARKVIERLDLGNTEEFNPAPKDDAISTVKQALREAIDSVKIAVRSILTPKDKLEQALAEESDSRLVDNFLSRLTIDPVRNSRVVNVRFKAKDPVLAARIADTVTQVFIELGLETKLMAVQDAVSWLSNRIQEERAKVEEAQMRFQKYKEENSIITNFSSGTEQVTQQKLAELNSKAIEAEAARVEAETRYNQTKGISSNSLDSVAEILASPVIQSIKASEMSVQNSLAEMSKKYGANHPQIIAIKAELNELSKRKSAEVQKIVQSLKNNFELALAKEKSLKEALRSQEQGALSLSKKSIQYGVLQREAESAKEVYDLLVKRFKETTLTENMKTVNVRVVDKAETPTQPIKPRKAMNMLLALVLGITAGTGLAFFAEYLDNTLKTPEDVARFLHMPYLGMIPSIIDIDNNSMAEVFVHNDPKSVASESVRGLRSNLLFSKADQMPQVVLLTSATPKEGKTLVAVNLGAAMAQAGCKTLLIGADMRRPRAHKILELENGAGLSNILSSVSSVDEVIKPTGIPNLDIITAGPVPPNPSELLGSKRMPELIASLRERYEHIIIDTPPATAVTDAAVLAQHADGVVLISKAFVTPKELVRSAIEALQKINAKIFGVVLNSVNMSKEGAYYYQYAYYYYYGEKGNKKRRG</sequence>
<evidence type="ECO:0000259" key="20">
    <source>
        <dbReference type="Pfam" id="PF13807"/>
    </source>
</evidence>
<evidence type="ECO:0000259" key="18">
    <source>
        <dbReference type="Pfam" id="PF02706"/>
    </source>
</evidence>
<keyword evidence="8 17" id="KW-0812">Transmembrane</keyword>
<keyword evidence="11" id="KW-0067">ATP-binding</keyword>
<dbReference type="FunFam" id="3.40.50.300:FF:000527">
    <property type="entry name" value="Tyrosine-protein kinase etk"/>
    <property type="match status" value="1"/>
</dbReference>
<dbReference type="InterPro" id="IPR003856">
    <property type="entry name" value="LPS_length_determ_N"/>
</dbReference>
<dbReference type="PANTHER" id="PTHR32309:SF13">
    <property type="entry name" value="FERRIC ENTEROBACTIN TRANSPORT PROTEIN FEPE"/>
    <property type="match status" value="1"/>
</dbReference>
<dbReference type="GO" id="GO:0042802">
    <property type="term" value="F:identical protein binding"/>
    <property type="evidence" value="ECO:0007669"/>
    <property type="project" value="UniProtKB-ARBA"/>
</dbReference>
<name>A0A1I3UTV6_9BACT</name>
<evidence type="ECO:0000256" key="13">
    <source>
        <dbReference type="ARBA" id="ARBA00023136"/>
    </source>
</evidence>
<dbReference type="NCBIfam" id="TIGR01007">
    <property type="entry name" value="eps_fam"/>
    <property type="match status" value="1"/>
</dbReference>
<evidence type="ECO:0000256" key="5">
    <source>
        <dbReference type="ARBA" id="ARBA00022475"/>
    </source>
</evidence>
<keyword evidence="7" id="KW-0808">Transferase</keyword>
<reference evidence="22" key="1">
    <citation type="submission" date="2016-10" db="EMBL/GenBank/DDBJ databases">
        <authorList>
            <person name="Varghese N."/>
            <person name="Submissions S."/>
        </authorList>
    </citation>
    <scope>NUCLEOTIDE SEQUENCE [LARGE SCALE GENOMIC DNA]</scope>
    <source>
        <strain evidence="22">DSM 5918</strain>
    </source>
</reference>
<evidence type="ECO:0000256" key="4">
    <source>
        <dbReference type="ARBA" id="ARBA00011903"/>
    </source>
</evidence>